<dbReference type="RefSeq" id="WP_413280756.1">
    <property type="nucleotide sequence ID" value="NZ_JBHFNT010000250.1"/>
</dbReference>
<proteinExistence type="predicted"/>
<dbReference type="Pfam" id="PF13374">
    <property type="entry name" value="TPR_10"/>
    <property type="match status" value="4"/>
</dbReference>
<accession>A0ABV4WTL1</accession>
<evidence type="ECO:0000256" key="1">
    <source>
        <dbReference type="SAM" id="Coils"/>
    </source>
</evidence>
<dbReference type="InterPro" id="IPR006597">
    <property type="entry name" value="Sel1-like"/>
</dbReference>
<comment type="caution">
    <text evidence="3">The sequence shown here is derived from an EMBL/GenBank/DDBJ whole genome shotgun (WGS) entry which is preliminary data.</text>
</comment>
<evidence type="ECO:0000259" key="2">
    <source>
        <dbReference type="Pfam" id="PF12770"/>
    </source>
</evidence>
<dbReference type="SMART" id="SM00028">
    <property type="entry name" value="TPR"/>
    <property type="match status" value="9"/>
</dbReference>
<keyword evidence="4" id="KW-1185">Reference proteome</keyword>
<evidence type="ECO:0000313" key="3">
    <source>
        <dbReference type="EMBL" id="MFB2838444.1"/>
    </source>
</evidence>
<name>A0ABV4WTL1_9CYAN</name>
<dbReference type="Proteomes" id="UP001576780">
    <property type="component" value="Unassembled WGS sequence"/>
</dbReference>
<dbReference type="EMBL" id="JBHFNT010000250">
    <property type="protein sequence ID" value="MFB2838444.1"/>
    <property type="molecule type" value="Genomic_DNA"/>
</dbReference>
<dbReference type="InterPro" id="IPR019734">
    <property type="entry name" value="TPR_rpt"/>
</dbReference>
<dbReference type="SUPFAM" id="SSF48452">
    <property type="entry name" value="TPR-like"/>
    <property type="match status" value="2"/>
</dbReference>
<dbReference type="PANTHER" id="PTHR10098">
    <property type="entry name" value="RAPSYN-RELATED"/>
    <property type="match status" value="1"/>
</dbReference>
<feature type="coiled-coil region" evidence="1">
    <location>
        <begin position="665"/>
        <end position="695"/>
    </location>
</feature>
<dbReference type="PANTHER" id="PTHR10098:SF108">
    <property type="entry name" value="TETRATRICOPEPTIDE REPEAT PROTEIN 28"/>
    <property type="match status" value="1"/>
</dbReference>
<dbReference type="Pfam" id="PF12770">
    <property type="entry name" value="CHAT"/>
    <property type="match status" value="1"/>
</dbReference>
<dbReference type="Gene3D" id="1.25.40.10">
    <property type="entry name" value="Tetratricopeptide repeat domain"/>
    <property type="match status" value="3"/>
</dbReference>
<feature type="domain" description="CHAT" evidence="2">
    <location>
        <begin position="846"/>
        <end position="1159"/>
    </location>
</feature>
<organism evidence="3 4">
    <name type="scientific">Floridaenema evergladense BLCC-F167</name>
    <dbReference type="NCBI Taxonomy" id="3153639"/>
    <lineage>
        <taxon>Bacteria</taxon>
        <taxon>Bacillati</taxon>
        <taxon>Cyanobacteriota</taxon>
        <taxon>Cyanophyceae</taxon>
        <taxon>Oscillatoriophycideae</taxon>
        <taxon>Aerosakkonematales</taxon>
        <taxon>Aerosakkonemataceae</taxon>
        <taxon>Floridanema</taxon>
        <taxon>Floridanema evergladense</taxon>
    </lineage>
</organism>
<dbReference type="InterPro" id="IPR024983">
    <property type="entry name" value="CHAT_dom"/>
</dbReference>
<gene>
    <name evidence="3" type="ORF">ACE1CA_28455</name>
</gene>
<sequence length="1162" mass="133052">MDENRIQNYLNLIQQLLSCPNGEERQILQDNSELVDLGFVQVCEAVSGQLVESGNQNEADFLRNLASQLGELLGMNDEEDGDNSEDENPRKYVEFIRELWQAEASNSGVAVVYPILDRGNNLLNDRFAEILQQVAANFIAEHPEATRGIVGFIENLSIHISDFPRGNRANNIEIAIAGYQIVLSYWELESEDWAGTQNNLATAYLYRIIGERAENLERAIEYYTAALTVYTRDAFPEEWAGTQNNLGNAYLDRIRGERAENLERAIEYYAAALTVRTRDAFPQDWAMAQHNLATAYLYRTRGERAENLEQAIEYYTAALTVRTRDAFPEKWAGTQNNLANAYSVRIRGERAENLERAIASYTAALTVYTREAFPKNWAMTQNNLATAYLYRIRGERAENLEQAIEYCTAALTVRTRDAFPEYWAGTQNNLGLAYSDRIRGDRAENIEQAIKFYTAALEVYTREAFPQDWATTQNNLGNAYLDRIRGERAENIESAIASYTAALTIRTREAFPEYWADTQNNLGLAYYSRIRGERAENIERAIEYYENALTIRTREAFPQNYTETLFNLGNLYQSNQQWQLAYDTFSPAIETVEFLRGEIQSGDESKQKLAEEWNKLYLRMVEVCIQMERYTEAVEYAERSKAQNLIELLSVKDLYPKGEIPPQVRQELQQLRLRIAQENQRLKQAESKNYDLINQLRQDLAAKYPYTPLNFGEIKQLTDEKTAIIEWYILGSSFCVFIITKDPPQPPIIRGEQEDSELLLKMGDNELELAQSSLNEEQQTSEPPLLRGAGGIAVWQSSPQDLQRLAKWAVTYLTKYYEDSNKWREQLAQGLRILAKILHIDEILKSIPETCDKLILIPHRYLHLFPLHALPVSRENWQRFHPNHPNCPPNPYLIDCFDDGVRYTPSCQLLHKVQQQPERLFDSLLAIQTPTKDLYDKDYGVVEAIKQQFKTPVVIKKNQAKKSALLKLNESGKTDAIPQLQTTNSLFFYCHGYFNSNSPLDSGLQLADDNLTLADIIAHFDLKNCRLVTMSACETSFTDFTNNSDEYIGLPSGFMLAGSHNIIGSLWTVSALATSLLMTKFHEELQLSNNIALALNKSQKWLRDVTIKGLRDWLPNSQLEDVWKEELAATLKEWEKNPIGANYQPLNSPFYWSAFCAIGKGF</sequence>
<reference evidence="3 4" key="1">
    <citation type="submission" date="2024-09" db="EMBL/GenBank/DDBJ databases">
        <title>Floridaenema gen nov. (Aerosakkonemataceae, Aerosakkonematales ord. nov., Cyanobacteria) from benthic tropical and subtropical fresh waters, with the description of four new species.</title>
        <authorList>
            <person name="Moretto J.A."/>
            <person name="Berthold D.E."/>
            <person name="Lefler F.W."/>
            <person name="Huang I.-S."/>
            <person name="Laughinghouse H. IV."/>
        </authorList>
    </citation>
    <scope>NUCLEOTIDE SEQUENCE [LARGE SCALE GENOMIC DNA]</scope>
    <source>
        <strain evidence="3 4">BLCC-F167</strain>
    </source>
</reference>
<protein>
    <submittedName>
        <fullName evidence="3">CHAT domain-containing protein</fullName>
    </submittedName>
</protein>
<evidence type="ECO:0000313" key="4">
    <source>
        <dbReference type="Proteomes" id="UP001576780"/>
    </source>
</evidence>
<dbReference type="Pfam" id="PF08238">
    <property type="entry name" value="Sel1"/>
    <property type="match status" value="3"/>
</dbReference>
<keyword evidence="1" id="KW-0175">Coiled coil</keyword>
<dbReference type="InterPro" id="IPR011990">
    <property type="entry name" value="TPR-like_helical_dom_sf"/>
</dbReference>